<evidence type="ECO:0008006" key="3">
    <source>
        <dbReference type="Google" id="ProtNLM"/>
    </source>
</evidence>
<evidence type="ECO:0000313" key="1">
    <source>
        <dbReference type="EMBL" id="MFD3001581.1"/>
    </source>
</evidence>
<dbReference type="PANTHER" id="PTHR40518:SF1">
    <property type="entry name" value="ACETOACETATE DECARBOXYLASE"/>
    <property type="match status" value="1"/>
</dbReference>
<dbReference type="InterPro" id="IPR023375">
    <property type="entry name" value="ADC_dom_sf"/>
</dbReference>
<dbReference type="RefSeq" id="WP_377485818.1">
    <property type="nucleotide sequence ID" value="NZ_JBHUOX010000010.1"/>
</dbReference>
<dbReference type="Proteomes" id="UP001597641">
    <property type="component" value="Unassembled WGS sequence"/>
</dbReference>
<protein>
    <recommendedName>
        <fullName evidence="3">Acetoacetate decarboxylase</fullName>
    </recommendedName>
</protein>
<accession>A0ABW6BWS7</accession>
<keyword evidence="2" id="KW-1185">Reference proteome</keyword>
<evidence type="ECO:0000313" key="2">
    <source>
        <dbReference type="Proteomes" id="UP001597641"/>
    </source>
</evidence>
<name>A0ABW6BWS7_9BACT</name>
<sequence>MKPDLIAPPPWRLAGEGTVLLYHFPRGFNQEYGFMEPFQSKGYKGWIGAVMLVEYTTSEVGPYFELLCIPGFFTIGGKFTFSVSRIFVSTHESAWNGRHNWGLPKQVADFTVVKRADGERLYEVEVDGHLFLKAHVKPWSPSVPFSNKVVPFTRIVQQIQDQLLLTRPVASGYMQLASLKQVAAEPNYFPPLHQLKPLACLYMPDFLMTFPKPEELWGS</sequence>
<gene>
    <name evidence="1" type="ORF">ACFS7Z_14515</name>
</gene>
<dbReference type="PANTHER" id="PTHR40518">
    <property type="entry name" value="ACETOACETATE DECARBOXYLASE"/>
    <property type="match status" value="1"/>
</dbReference>
<organism evidence="1 2">
    <name type="scientific">Pontibacter toksunensis</name>
    <dbReference type="NCBI Taxonomy" id="1332631"/>
    <lineage>
        <taxon>Bacteria</taxon>
        <taxon>Pseudomonadati</taxon>
        <taxon>Bacteroidota</taxon>
        <taxon>Cytophagia</taxon>
        <taxon>Cytophagales</taxon>
        <taxon>Hymenobacteraceae</taxon>
        <taxon>Pontibacter</taxon>
    </lineage>
</organism>
<comment type="caution">
    <text evidence="1">The sequence shown here is derived from an EMBL/GenBank/DDBJ whole genome shotgun (WGS) entry which is preliminary data.</text>
</comment>
<proteinExistence type="predicted"/>
<dbReference type="SUPFAM" id="SSF160104">
    <property type="entry name" value="Acetoacetate decarboxylase-like"/>
    <property type="match status" value="1"/>
</dbReference>
<reference evidence="2" key="1">
    <citation type="journal article" date="2019" name="Int. J. Syst. Evol. Microbiol.">
        <title>The Global Catalogue of Microorganisms (GCM) 10K type strain sequencing project: providing services to taxonomists for standard genome sequencing and annotation.</title>
        <authorList>
            <consortium name="The Broad Institute Genomics Platform"/>
            <consortium name="The Broad Institute Genome Sequencing Center for Infectious Disease"/>
            <person name="Wu L."/>
            <person name="Ma J."/>
        </authorList>
    </citation>
    <scope>NUCLEOTIDE SEQUENCE [LARGE SCALE GENOMIC DNA]</scope>
    <source>
        <strain evidence="2">KCTC 23984</strain>
    </source>
</reference>
<dbReference type="EMBL" id="JBHUOX010000010">
    <property type="protein sequence ID" value="MFD3001581.1"/>
    <property type="molecule type" value="Genomic_DNA"/>
</dbReference>
<dbReference type="Gene3D" id="2.40.400.10">
    <property type="entry name" value="Acetoacetate decarboxylase-like"/>
    <property type="match status" value="1"/>
</dbReference>